<feature type="coiled-coil region" evidence="1">
    <location>
        <begin position="326"/>
        <end position="353"/>
    </location>
</feature>
<proteinExistence type="predicted"/>
<gene>
    <name evidence="2" type="ORF">MARIT_2496</name>
</gene>
<evidence type="ECO:0000313" key="2">
    <source>
        <dbReference type="EMBL" id="SFZ84053.1"/>
    </source>
</evidence>
<dbReference type="GeneID" id="47723963"/>
<keyword evidence="3" id="KW-1185">Reference proteome</keyword>
<keyword evidence="1" id="KW-0175">Coiled coil</keyword>
<dbReference type="AlphaFoldDB" id="A0A2H1EBV2"/>
<protein>
    <submittedName>
        <fullName evidence="2">Uncharacterized protein</fullName>
    </submittedName>
</protein>
<name>A0A2H1EBV2_9FLAO</name>
<dbReference type="EMBL" id="LT634361">
    <property type="protein sequence ID" value="SFZ84053.1"/>
    <property type="molecule type" value="Genomic_DNA"/>
</dbReference>
<dbReference type="OrthoDB" id="9808753at2"/>
<evidence type="ECO:0000256" key="1">
    <source>
        <dbReference type="SAM" id="Coils"/>
    </source>
</evidence>
<accession>A0A2H1EBV2</accession>
<dbReference type="RefSeq" id="WP_157926276.1">
    <property type="nucleotide sequence ID" value="NZ_CP138495.1"/>
</dbReference>
<dbReference type="KEGG" id="tmar:MARIT_2496"/>
<reference evidence="2 3" key="1">
    <citation type="submission" date="2016-11" db="EMBL/GenBank/DDBJ databases">
        <authorList>
            <person name="Jaros S."/>
            <person name="Januszkiewicz K."/>
            <person name="Wedrychowicz H."/>
        </authorList>
    </citation>
    <scope>NUCLEOTIDE SEQUENCE [LARGE SCALE GENOMIC DNA]</scope>
    <source>
        <strain evidence="2">NCIMB 2154T</strain>
    </source>
</reference>
<sequence length="358" mass="39626">MKINTIKVAVLMALGLIGGIKEVSAQESFHFSTVKSETWALILRANSDNSNHEEPILFQVGQNSNSLKDFKLKVGKKLSVFSTPVSINGNLSLIGHTGVSAKNGDFWGRVSTEGEFQGLGNLTLKVKEKDIVTSDTDSNSNNIYFKNHQNEEIAKLKDGVFTLNMASTIAAPGLLKLKSGISNKEKGAVAFLDSENNEMARVKDGTFTVRGGNTFQSYGNLSLRANANGKQNGTIFFKDGSNREMARLERGKLTLDQISLNVTTFPDYVFAKEYHLMPLNEVASYIKENKHLPNMPTEKEVVKEGMNVGQINTLLVEKVEELTLYTIEQEEKIQAQEKTMKTLLQKLEALETLVKSKK</sequence>
<evidence type="ECO:0000313" key="3">
    <source>
        <dbReference type="Proteomes" id="UP000231564"/>
    </source>
</evidence>
<dbReference type="Proteomes" id="UP000231564">
    <property type="component" value="Chromosome MARIT"/>
</dbReference>
<organism evidence="2 3">
    <name type="scientific">Tenacibaculum maritimum NCIMB 2154</name>
    <dbReference type="NCBI Taxonomy" id="1349785"/>
    <lineage>
        <taxon>Bacteria</taxon>
        <taxon>Pseudomonadati</taxon>
        <taxon>Bacteroidota</taxon>
        <taxon>Flavobacteriia</taxon>
        <taxon>Flavobacteriales</taxon>
        <taxon>Flavobacteriaceae</taxon>
        <taxon>Tenacibaculum</taxon>
    </lineage>
</organism>